<dbReference type="Gene3D" id="3.40.50.150">
    <property type="entry name" value="Vaccinia Virus protein VP39"/>
    <property type="match status" value="1"/>
</dbReference>
<dbReference type="AlphaFoldDB" id="A0A4Y9YGR8"/>
<proteinExistence type="predicted"/>
<feature type="domain" description="O-methyltransferase C-terminal" evidence="4">
    <location>
        <begin position="229"/>
        <end position="429"/>
    </location>
</feature>
<organism evidence="6 7">
    <name type="scientific">Rhodofomes roseus</name>
    <dbReference type="NCBI Taxonomy" id="34475"/>
    <lineage>
        <taxon>Eukaryota</taxon>
        <taxon>Fungi</taxon>
        <taxon>Dikarya</taxon>
        <taxon>Basidiomycota</taxon>
        <taxon>Agaricomycotina</taxon>
        <taxon>Agaricomycetes</taxon>
        <taxon>Polyporales</taxon>
        <taxon>Rhodofomes</taxon>
    </lineage>
</organism>
<keyword evidence="1" id="KW-0489">Methyltransferase</keyword>
<dbReference type="Gene3D" id="1.10.10.10">
    <property type="entry name" value="Winged helix-like DNA-binding domain superfamily/Winged helix DNA-binding domain"/>
    <property type="match status" value="1"/>
</dbReference>
<evidence type="ECO:0000259" key="5">
    <source>
        <dbReference type="Pfam" id="PF08100"/>
    </source>
</evidence>
<dbReference type="SUPFAM" id="SSF53335">
    <property type="entry name" value="S-adenosyl-L-methionine-dependent methyltransferases"/>
    <property type="match status" value="1"/>
</dbReference>
<dbReference type="EMBL" id="SEKV01000270">
    <property type="protein sequence ID" value="TFY60119.1"/>
    <property type="molecule type" value="Genomic_DNA"/>
</dbReference>
<dbReference type="SUPFAM" id="SSF46785">
    <property type="entry name" value="Winged helix' DNA-binding domain"/>
    <property type="match status" value="1"/>
</dbReference>
<gene>
    <name evidence="6" type="ORF">EVJ58_g5343</name>
</gene>
<dbReference type="Pfam" id="PF08100">
    <property type="entry name" value="Dimerisation"/>
    <property type="match status" value="1"/>
</dbReference>
<dbReference type="GO" id="GO:0046983">
    <property type="term" value="F:protein dimerization activity"/>
    <property type="evidence" value="ECO:0007669"/>
    <property type="project" value="InterPro"/>
</dbReference>
<accession>A0A4Y9YGR8</accession>
<evidence type="ECO:0000256" key="2">
    <source>
        <dbReference type="ARBA" id="ARBA00022679"/>
    </source>
</evidence>
<name>A0A4Y9YGR8_9APHY</name>
<feature type="domain" description="O-methyltransferase dimerisation" evidence="5">
    <location>
        <begin position="79"/>
        <end position="158"/>
    </location>
</feature>
<dbReference type="PANTHER" id="PTHR43712:SF2">
    <property type="entry name" value="O-METHYLTRANSFERASE CICE"/>
    <property type="match status" value="1"/>
</dbReference>
<evidence type="ECO:0000259" key="4">
    <source>
        <dbReference type="Pfam" id="PF00891"/>
    </source>
</evidence>
<evidence type="ECO:0000256" key="3">
    <source>
        <dbReference type="ARBA" id="ARBA00022691"/>
    </source>
</evidence>
<dbReference type="InterPro" id="IPR036388">
    <property type="entry name" value="WH-like_DNA-bd_sf"/>
</dbReference>
<reference evidence="6 7" key="1">
    <citation type="submission" date="2019-01" db="EMBL/GenBank/DDBJ databases">
        <title>Genome sequencing of the rare red list fungi Fomitopsis rosea.</title>
        <authorList>
            <person name="Buettner E."/>
            <person name="Kellner H."/>
        </authorList>
    </citation>
    <scope>NUCLEOTIDE SEQUENCE [LARGE SCALE GENOMIC DNA]</scope>
    <source>
        <strain evidence="6 7">DSM 105464</strain>
    </source>
</reference>
<sequence>MPTSKSNRAQTLRSLVQLLVNTSEVVIKEWEAEEQHPQPDDHLASSLPSHQLFEARRIIVAACGMCVDLVEDPRIRLQELSETFALSQAFDTTVRAGVPDILAEAMSRSASVSATELSQRTRIDEKKLVRLMRFLCSGGLYEEVKDLHFANTRMSGALAGNPPAQAFQLIYGTKAVIEPLAYLPETLLDPKMTSATSATESAFQKAFKTKQTLWDFVEGGDDSDEVVREIRQLFPLSMAGQTQLSSRSIVADFPWGSLGEATIVDVGGGVGSMCTELAKVFPNLHFVVQDLAAAIEQAKSYWKAEDPKALGTGRVELMVHDFFKEQPAKGAAVYLLRCVLHDWPDDDCVKILTRLREAMAPDSRILIAEMIIHPPLGSTQLKSAPTPLPANYGRASLMKGMHDIVMLSSLNGSERTPEQFVDIASRAGLRTEKIWECRSPVSITELRL</sequence>
<keyword evidence="2" id="KW-0808">Transferase</keyword>
<comment type="caution">
    <text evidence="6">The sequence shown here is derived from an EMBL/GenBank/DDBJ whole genome shotgun (WGS) entry which is preliminary data.</text>
</comment>
<dbReference type="Pfam" id="PF00891">
    <property type="entry name" value="Methyltransf_2"/>
    <property type="match status" value="1"/>
</dbReference>
<protein>
    <submittedName>
        <fullName evidence="6">Uncharacterized protein</fullName>
    </submittedName>
</protein>
<dbReference type="InterPro" id="IPR036390">
    <property type="entry name" value="WH_DNA-bd_sf"/>
</dbReference>
<dbReference type="InterPro" id="IPR001077">
    <property type="entry name" value="COMT_C"/>
</dbReference>
<dbReference type="InterPro" id="IPR016461">
    <property type="entry name" value="COMT-like"/>
</dbReference>
<keyword evidence="3" id="KW-0949">S-adenosyl-L-methionine</keyword>
<evidence type="ECO:0000256" key="1">
    <source>
        <dbReference type="ARBA" id="ARBA00022603"/>
    </source>
</evidence>
<dbReference type="PANTHER" id="PTHR43712">
    <property type="entry name" value="PUTATIVE (AFU_ORTHOLOGUE AFUA_4G14580)-RELATED"/>
    <property type="match status" value="1"/>
</dbReference>
<dbReference type="Proteomes" id="UP000298390">
    <property type="component" value="Unassembled WGS sequence"/>
</dbReference>
<evidence type="ECO:0000313" key="6">
    <source>
        <dbReference type="EMBL" id="TFY60119.1"/>
    </source>
</evidence>
<dbReference type="GO" id="GO:0008171">
    <property type="term" value="F:O-methyltransferase activity"/>
    <property type="evidence" value="ECO:0007669"/>
    <property type="project" value="InterPro"/>
</dbReference>
<dbReference type="InterPro" id="IPR029063">
    <property type="entry name" value="SAM-dependent_MTases_sf"/>
</dbReference>
<evidence type="ECO:0000313" key="7">
    <source>
        <dbReference type="Proteomes" id="UP000298390"/>
    </source>
</evidence>
<dbReference type="PROSITE" id="PS51683">
    <property type="entry name" value="SAM_OMT_II"/>
    <property type="match status" value="1"/>
</dbReference>
<dbReference type="GO" id="GO:0032259">
    <property type="term" value="P:methylation"/>
    <property type="evidence" value="ECO:0007669"/>
    <property type="project" value="UniProtKB-KW"/>
</dbReference>
<dbReference type="InterPro" id="IPR012967">
    <property type="entry name" value="COMT_dimerisation"/>
</dbReference>
<dbReference type="STRING" id="34475.A0A4Y9YGR8"/>